<keyword evidence="4" id="KW-1185">Reference proteome</keyword>
<dbReference type="InterPro" id="IPR028098">
    <property type="entry name" value="Glyco_trans_4-like_N"/>
</dbReference>
<proteinExistence type="predicted"/>
<protein>
    <submittedName>
        <fullName evidence="3">N-acetyl-alpha-D-glucosaminyl L-malate synthase BshA</fullName>
    </submittedName>
</protein>
<dbReference type="GO" id="GO:0016757">
    <property type="term" value="F:glycosyltransferase activity"/>
    <property type="evidence" value="ECO:0007669"/>
    <property type="project" value="InterPro"/>
</dbReference>
<dbReference type="SUPFAM" id="SSF53756">
    <property type="entry name" value="UDP-Glycosyltransferase/glycogen phosphorylase"/>
    <property type="match status" value="1"/>
</dbReference>
<name>A0A4R0N850_9SPHI</name>
<dbReference type="EMBL" id="SJSK01000001">
    <property type="protein sequence ID" value="TCC94394.1"/>
    <property type="molecule type" value="Genomic_DNA"/>
</dbReference>
<dbReference type="InterPro" id="IPR050194">
    <property type="entry name" value="Glycosyltransferase_grp1"/>
</dbReference>
<dbReference type="InterPro" id="IPR001296">
    <property type="entry name" value="Glyco_trans_1"/>
</dbReference>
<dbReference type="Gene3D" id="3.40.50.2000">
    <property type="entry name" value="Glycogen Phosphorylase B"/>
    <property type="match status" value="2"/>
</dbReference>
<dbReference type="PANTHER" id="PTHR45947:SF3">
    <property type="entry name" value="SULFOQUINOVOSYL TRANSFERASE SQD2"/>
    <property type="match status" value="1"/>
</dbReference>
<evidence type="ECO:0000313" key="3">
    <source>
        <dbReference type="EMBL" id="TCC94394.1"/>
    </source>
</evidence>
<dbReference type="InterPro" id="IPR023881">
    <property type="entry name" value="Thiol_BshA"/>
</dbReference>
<accession>A0A4R0N850</accession>
<dbReference type="Pfam" id="PF13439">
    <property type="entry name" value="Glyco_transf_4"/>
    <property type="match status" value="1"/>
</dbReference>
<evidence type="ECO:0000259" key="2">
    <source>
        <dbReference type="Pfam" id="PF13439"/>
    </source>
</evidence>
<evidence type="ECO:0000259" key="1">
    <source>
        <dbReference type="Pfam" id="PF00534"/>
    </source>
</evidence>
<dbReference type="NCBIfam" id="TIGR03999">
    <property type="entry name" value="thiol_BshA"/>
    <property type="match status" value="1"/>
</dbReference>
<gene>
    <name evidence="3" type="primary">bshA</name>
    <name evidence="3" type="ORF">EZ428_06380</name>
</gene>
<reference evidence="3 4" key="1">
    <citation type="submission" date="2019-02" db="EMBL/GenBank/DDBJ databases">
        <title>Pedobacter sp. RP-1-13 sp. nov., isolated from Arctic soil.</title>
        <authorList>
            <person name="Dahal R.H."/>
        </authorList>
    </citation>
    <scope>NUCLEOTIDE SEQUENCE [LARGE SCALE GENOMIC DNA]</scope>
    <source>
        <strain evidence="3 4">RP-1-13</strain>
    </source>
</reference>
<dbReference type="GO" id="GO:0071793">
    <property type="term" value="P:bacillithiol biosynthetic process"/>
    <property type="evidence" value="ECO:0007669"/>
    <property type="project" value="InterPro"/>
</dbReference>
<dbReference type="RefSeq" id="WP_131552253.1">
    <property type="nucleotide sequence ID" value="NZ_SJSK01000001.1"/>
</dbReference>
<dbReference type="Pfam" id="PF00534">
    <property type="entry name" value="Glycos_transf_1"/>
    <property type="match status" value="1"/>
</dbReference>
<feature type="domain" description="Glycosyltransferase subfamily 4-like N-terminal" evidence="2">
    <location>
        <begin position="11"/>
        <end position="180"/>
    </location>
</feature>
<feature type="domain" description="Glycosyl transferase family 1" evidence="1">
    <location>
        <begin position="188"/>
        <end position="351"/>
    </location>
</feature>
<evidence type="ECO:0000313" key="4">
    <source>
        <dbReference type="Proteomes" id="UP000292884"/>
    </source>
</evidence>
<dbReference type="PANTHER" id="PTHR45947">
    <property type="entry name" value="SULFOQUINOVOSYL TRANSFERASE SQD2"/>
    <property type="match status" value="1"/>
</dbReference>
<sequence>MKIGIVCYPTFGGSGVVATELGKALANQGHQVHFITYSQPARLDFFSANLFYHEVSVRDYPLFDYAPYESALASKLVDVVRFEQLDILHVHYAIPHASAAFMAKQILATFGINIPFVTTLHGTDITLVGKDATYKPVVTFSINQSDGVTAVSQDLKDDTYKHFEIKKDIRVIHNFIDFNRFSLQPKDHFKKAIAPNNERILIHTSNFRKVKRTEDVIKMFQKVLEKIPSKLLMVGDGPERTANEQLCRELNLGDHVRFLGKQDAVEEILSVSDLFIMPSESESFGLAALEAMACKVPVITSNAGGLPELNIDDFCGYMCDVGDIDDMANKAITILSNEETLKYFKENAFKRAQDFDLKKILPMYIDYYTEVLQQSLVVE</sequence>
<dbReference type="Proteomes" id="UP000292884">
    <property type="component" value="Unassembled WGS sequence"/>
</dbReference>
<dbReference type="AlphaFoldDB" id="A0A4R0N850"/>
<organism evidence="3 4">
    <name type="scientific">Pedobacter frigiditerrae</name>
    <dbReference type="NCBI Taxonomy" id="2530452"/>
    <lineage>
        <taxon>Bacteria</taxon>
        <taxon>Pseudomonadati</taxon>
        <taxon>Bacteroidota</taxon>
        <taxon>Sphingobacteriia</taxon>
        <taxon>Sphingobacteriales</taxon>
        <taxon>Sphingobacteriaceae</taxon>
        <taxon>Pedobacter</taxon>
    </lineage>
</organism>
<comment type="caution">
    <text evidence="3">The sequence shown here is derived from an EMBL/GenBank/DDBJ whole genome shotgun (WGS) entry which is preliminary data.</text>
</comment>
<dbReference type="OrthoDB" id="9810929at2"/>